<dbReference type="Pfam" id="PF01433">
    <property type="entry name" value="Peptidase_M1"/>
    <property type="match status" value="1"/>
</dbReference>
<comment type="caution">
    <text evidence="3">The sequence shown here is derived from an EMBL/GenBank/DDBJ whole genome shotgun (WGS) entry which is preliminary data.</text>
</comment>
<feature type="transmembrane region" description="Helical" evidence="1">
    <location>
        <begin position="64"/>
        <end position="89"/>
    </location>
</feature>
<feature type="domain" description="Peptidase M1 membrane alanine aminopeptidase" evidence="2">
    <location>
        <begin position="933"/>
        <end position="1059"/>
    </location>
</feature>
<feature type="transmembrane region" description="Helical" evidence="1">
    <location>
        <begin position="160"/>
        <end position="180"/>
    </location>
</feature>
<gene>
    <name evidence="3" type="ORF">POL68_28100</name>
</gene>
<evidence type="ECO:0000313" key="3">
    <source>
        <dbReference type="EMBL" id="MDC0712358.1"/>
    </source>
</evidence>
<keyword evidence="1" id="KW-0472">Membrane</keyword>
<keyword evidence="3" id="KW-0031">Aminopeptidase</keyword>
<organism evidence="3 4">
    <name type="scientific">Stigmatella ashevillensis</name>
    <dbReference type="NCBI Taxonomy" id="2995309"/>
    <lineage>
        <taxon>Bacteria</taxon>
        <taxon>Pseudomonadati</taxon>
        <taxon>Myxococcota</taxon>
        <taxon>Myxococcia</taxon>
        <taxon>Myxococcales</taxon>
        <taxon>Cystobacterineae</taxon>
        <taxon>Archangiaceae</taxon>
        <taxon>Stigmatella</taxon>
    </lineage>
</organism>
<dbReference type="EMBL" id="JAQNDM010000002">
    <property type="protein sequence ID" value="MDC0712358.1"/>
    <property type="molecule type" value="Genomic_DNA"/>
</dbReference>
<evidence type="ECO:0000256" key="1">
    <source>
        <dbReference type="SAM" id="Phobius"/>
    </source>
</evidence>
<protein>
    <submittedName>
        <fullName evidence="3">M1 family aminopeptidase</fullName>
    </submittedName>
</protein>
<dbReference type="InterPro" id="IPR027268">
    <property type="entry name" value="Peptidase_M4/M1_CTD_sf"/>
</dbReference>
<dbReference type="RefSeq" id="WP_272142463.1">
    <property type="nucleotide sequence ID" value="NZ_JAQNDM010000002.1"/>
</dbReference>
<dbReference type="InterPro" id="IPR014782">
    <property type="entry name" value="Peptidase_M1_dom"/>
</dbReference>
<dbReference type="SUPFAM" id="SSF55486">
    <property type="entry name" value="Metalloproteases ('zincins'), catalytic domain"/>
    <property type="match status" value="1"/>
</dbReference>
<feature type="transmembrane region" description="Helical" evidence="1">
    <location>
        <begin position="110"/>
        <end position="140"/>
    </location>
</feature>
<keyword evidence="1" id="KW-0812">Transmembrane</keyword>
<dbReference type="PANTHER" id="PTHR43471:SF12">
    <property type="entry name" value="HYPOTHETICAL MEMBRANE PROTEIN, CONSERVED"/>
    <property type="match status" value="1"/>
</dbReference>
<keyword evidence="3" id="KW-0378">Hydrolase</keyword>
<feature type="transmembrane region" description="Helical" evidence="1">
    <location>
        <begin position="187"/>
        <end position="205"/>
    </location>
</feature>
<feature type="transmembrane region" description="Helical" evidence="1">
    <location>
        <begin position="431"/>
        <end position="454"/>
    </location>
</feature>
<evidence type="ECO:0000259" key="2">
    <source>
        <dbReference type="Pfam" id="PF01433"/>
    </source>
</evidence>
<feature type="transmembrane region" description="Helical" evidence="1">
    <location>
        <begin position="542"/>
        <end position="564"/>
    </location>
</feature>
<keyword evidence="1" id="KW-1133">Transmembrane helix</keyword>
<proteinExistence type="predicted"/>
<dbReference type="PANTHER" id="PTHR43471">
    <property type="entry name" value="ABC TRANSPORTER PERMEASE"/>
    <property type="match status" value="1"/>
</dbReference>
<feature type="transmembrane region" description="Helical" evidence="1">
    <location>
        <begin position="380"/>
        <end position="399"/>
    </location>
</feature>
<keyword evidence="4" id="KW-1185">Reference proteome</keyword>
<feature type="transmembrane region" description="Helical" evidence="1">
    <location>
        <begin position="21"/>
        <end position="44"/>
    </location>
</feature>
<dbReference type="Gene3D" id="1.10.390.10">
    <property type="entry name" value="Neutral Protease Domain 2"/>
    <property type="match status" value="1"/>
</dbReference>
<dbReference type="Proteomes" id="UP001221838">
    <property type="component" value="Unassembled WGS sequence"/>
</dbReference>
<keyword evidence="3" id="KW-0645">Protease</keyword>
<reference evidence="3 4" key="1">
    <citation type="submission" date="2022-11" db="EMBL/GenBank/DDBJ databases">
        <title>Minimal conservation of predation-associated metabolite biosynthetic gene clusters underscores biosynthetic potential of Myxococcota including descriptions for ten novel species: Archangium lansinium sp. nov., Myxococcus landrumus sp. nov., Nannocystis bai.</title>
        <authorList>
            <person name="Ahearne A."/>
            <person name="Stevens C."/>
            <person name="Dowd S."/>
        </authorList>
    </citation>
    <scope>NUCLEOTIDE SEQUENCE [LARGE SCALE GENOMIC DNA]</scope>
    <source>
        <strain evidence="3 4">NCWAL01</strain>
    </source>
</reference>
<feature type="transmembrane region" description="Helical" evidence="1">
    <location>
        <begin position="466"/>
        <end position="487"/>
    </location>
</feature>
<accession>A0ABT5DFH4</accession>
<dbReference type="GO" id="GO:0004177">
    <property type="term" value="F:aminopeptidase activity"/>
    <property type="evidence" value="ECO:0007669"/>
    <property type="project" value="UniProtKB-KW"/>
</dbReference>
<name>A0ABT5DFH4_9BACT</name>
<evidence type="ECO:0000313" key="4">
    <source>
        <dbReference type="Proteomes" id="UP001221838"/>
    </source>
</evidence>
<feature type="transmembrane region" description="Helical" evidence="1">
    <location>
        <begin position="499"/>
        <end position="522"/>
    </location>
</feature>
<feature type="transmembrane region" description="Helical" evidence="1">
    <location>
        <begin position="593"/>
        <end position="612"/>
    </location>
</feature>
<feature type="transmembrane region" description="Helical" evidence="1">
    <location>
        <begin position="347"/>
        <end position="368"/>
    </location>
</feature>
<sequence length="1204" mass="132308">MNLPRLATVARTEWSHQLRRPLFWMLLVLLVAVVWGVTSGNVTITSGNTEVGGKKAWVTNEFALAQTVILLTFLLFSFFVSVSAGMAVISDSEARVQPLLHTTPLTPTEYVWGKFLAVLGTYVLALGVMMGLLAFFHHAVPPGDAAEFRGPFVLGNYVRTAVWFGLPLLVFTAGAAFAVGERTRQPVPVFFLPVGLFFLCAFFLWDWSPGWLDPRVNRFLMAVEPAGFRWLTETWLKVDRGVDFYNTQPVVLDALFVISRLVLVGLGLGAVAWSERHFRRVLREEEGGRPSRAAQRRTEAPPAPVALSHAGVPLSALGMGARQPGFWKGLWTVTRAEARGLLSQPGLYLFLPLLLLQMVSQAATAVGPFDTELLLVPGRFAVSSMGAASLLVSLLLMFYTVESLERERACGFASLHDAAPVRTLSVLLGKALANSLVVVLLLTAMGLAGTGVQISQGTVPLTLMPYLLVWGLLLTPTFLMWTGFILAARAVTGGRFGTYALGLSALGLTGGVALSGHLTWVTNWPLWGAVLWTDLGAFQADRLALVLNRVAALGMAAFFIALAVRLDGRRARDSVTVLEALKPSALGRSAWRLAPYAVVPAVALIWVGILVAQGHQGAAAKHRAKQYWQKNLATWKDAPQPALVDVDLDVDLEPEASAFRTQGTYTLRNRQDTPLARFALTGSDSWEDVRWTVEGQDVTPEDRAGLYVFTPSPPLAPGATLKVGFAFHGHEPRGVSRKGGALREFILPSGVVLTSFEPTFAPVVGYQEERGVDPKENRYEPRVYPDDHYLGPTSAAWGTGTPFTTRIRLSAPEAYTLNSVGVRESDTVKDGRRTTVWHSDHPVSLFNIVAGKWDRVDGEGTVVFHHPAHGYNVKEMSRGLDAARRYYSEWFYPFPWDELKLSEFAGLVTSAQGFPTDITFSESIGFLTRPTPEVNTVLLVTAHEVAHQWWGNLLIPGKGPGGEVLSEGMSHYSALKLIEQLDGTEARAQTARRLEERYAKERRVDGERPLVKLDGSREGDTVVLYEKGGWMFWMLEEVMGRPAMHAGLQAFLRRYMEDADHPVLQDFLAVMRSFAPDAAAFDDFTRQAFFEVAVPEYHVTGTHVAKEGAQWLTTATVKNVGTGRWPLEVAVVKGSRGMSRPDGAKEEQPPVDFHEARERVVLGAGEEAHVTVRSDFAPERWVVDPDVRVLQLRRDHAWATLSAP</sequence>
<feature type="transmembrane region" description="Helical" evidence="1">
    <location>
        <begin position="254"/>
        <end position="273"/>
    </location>
</feature>